<feature type="compositionally biased region" description="Basic and acidic residues" evidence="1">
    <location>
        <begin position="1"/>
        <end position="11"/>
    </location>
</feature>
<evidence type="ECO:0000313" key="4">
    <source>
        <dbReference type="Proteomes" id="UP000288943"/>
    </source>
</evidence>
<proteinExistence type="predicted"/>
<dbReference type="EMBL" id="CP026520">
    <property type="protein sequence ID" value="QAV18804.1"/>
    <property type="molecule type" value="Genomic_DNA"/>
</dbReference>
<dbReference type="AlphaFoldDB" id="A0A410WWR2"/>
<name>A0A410WWR2_9BACL</name>
<reference evidence="3 4" key="1">
    <citation type="submission" date="2018-01" db="EMBL/GenBank/DDBJ databases">
        <title>The whole genome sequencing and assembly of Paenibacillus chitinolyticus KCCM 41400 strain.</title>
        <authorList>
            <person name="Kim J.-Y."/>
            <person name="Park M.-K."/>
            <person name="Lee Y.-J."/>
            <person name="Yi H."/>
            <person name="Bahn Y.-S."/>
            <person name="Kim J.F."/>
            <person name="Lee D.-W."/>
        </authorList>
    </citation>
    <scope>NUCLEOTIDE SEQUENCE [LARGE SCALE GENOMIC DNA]</scope>
    <source>
        <strain evidence="3 4">KCCM 41400</strain>
    </source>
</reference>
<dbReference type="GeneID" id="95376003"/>
<dbReference type="EMBL" id="JAMDMJ010000033">
    <property type="protein sequence ID" value="MCY9598567.1"/>
    <property type="molecule type" value="Genomic_DNA"/>
</dbReference>
<keyword evidence="5" id="KW-1185">Reference proteome</keyword>
<dbReference type="SUPFAM" id="SSF69304">
    <property type="entry name" value="Tricorn protease N-terminal domain"/>
    <property type="match status" value="1"/>
</dbReference>
<evidence type="ECO:0000313" key="5">
    <source>
        <dbReference type="Proteomes" id="UP001527202"/>
    </source>
</evidence>
<protein>
    <submittedName>
        <fullName evidence="3">Uncharacterized protein</fullName>
    </submittedName>
</protein>
<evidence type="ECO:0000256" key="1">
    <source>
        <dbReference type="SAM" id="MobiDB-lite"/>
    </source>
</evidence>
<sequence>MSIRRLGDMRIKPGASGDVQSSDVRAGKTFSSEIDTDQVGTLPDRGAMTLTASGTGQVVIPDGIHSNSKIAQVNVPADKVLTGTAIASVAGTMPNRGAPTFNVSPNNQTITPGYYTGGTVAGDVNIRPENIKKGVWIGGVQGNSLEYGAGDWISFGRIQKYRLLQRWEKTFAGSNYVLEGRPSCVDNRYVCSMSYYDGTNRFTLLICWDVTGTEVWRHTVPAGGSNYALEGTSLISRDRAHVFWSYGNSSGNTYSPKLRKIRLSDGATIWDNVEYIDQTAGALQETADGKIWLIGSFYTSTTYSAITRYSASGTLEAKQTHSPGNGPQIVVQPDGQYYYLFDDNRRLRKFQATGTTSVDAGGNYFGKEQWSLSLSAIFRSGQGAFWAPALGQVCVSGGSYAYANNGEAVNTGALAPQLAFVNQSGVLQGVSGVPCTSSTGVCTPINDGEFYFMGDSSVVTPYILRTSDKAVVARFDPGDPNAFGANRSGKSFSWDFGNCAFAITRPIPNNGTTQYLSLHYLNTYFG</sequence>
<gene>
    <name evidence="2" type="ORF">M5X16_22710</name>
    <name evidence="3" type="ORF">PC41400_14400</name>
</gene>
<organism evidence="3 4">
    <name type="scientific">Paenibacillus chitinolyticus</name>
    <dbReference type="NCBI Taxonomy" id="79263"/>
    <lineage>
        <taxon>Bacteria</taxon>
        <taxon>Bacillati</taxon>
        <taxon>Bacillota</taxon>
        <taxon>Bacilli</taxon>
        <taxon>Bacillales</taxon>
        <taxon>Paenibacillaceae</taxon>
        <taxon>Paenibacillus</taxon>
    </lineage>
</organism>
<dbReference type="Proteomes" id="UP000288943">
    <property type="component" value="Chromosome"/>
</dbReference>
<dbReference type="Proteomes" id="UP001527202">
    <property type="component" value="Unassembled WGS sequence"/>
</dbReference>
<evidence type="ECO:0000313" key="2">
    <source>
        <dbReference type="EMBL" id="MCY9598567.1"/>
    </source>
</evidence>
<dbReference type="Gene3D" id="2.80.10.50">
    <property type="match status" value="1"/>
</dbReference>
<dbReference type="RefSeq" id="WP_042227732.1">
    <property type="nucleotide sequence ID" value="NZ_CP026520.1"/>
</dbReference>
<feature type="compositionally biased region" description="Polar residues" evidence="1">
    <location>
        <begin position="18"/>
        <end position="30"/>
    </location>
</feature>
<evidence type="ECO:0000313" key="3">
    <source>
        <dbReference type="EMBL" id="QAV18804.1"/>
    </source>
</evidence>
<reference evidence="2 5" key="2">
    <citation type="submission" date="2022-05" db="EMBL/GenBank/DDBJ databases">
        <title>Genome Sequencing of Bee-Associated Microbes.</title>
        <authorList>
            <person name="Dunlap C."/>
        </authorList>
    </citation>
    <scope>NUCLEOTIDE SEQUENCE [LARGE SCALE GENOMIC DNA]</scope>
    <source>
        <strain evidence="2 5">NRRL B-23120</strain>
    </source>
</reference>
<accession>A0A410WWR2</accession>
<dbReference type="OrthoDB" id="2630931at2"/>
<dbReference type="KEGG" id="pchi:PC41400_14400"/>
<feature type="region of interest" description="Disordered" evidence="1">
    <location>
        <begin position="1"/>
        <end position="30"/>
    </location>
</feature>